<protein>
    <submittedName>
        <fullName evidence="1">Uncharacterized protein</fullName>
    </submittedName>
</protein>
<dbReference type="OrthoDB" id="10049986at2759"/>
<dbReference type="EMBL" id="CAJVCH010549678">
    <property type="protein sequence ID" value="CAG7828992.1"/>
    <property type="molecule type" value="Genomic_DNA"/>
</dbReference>
<dbReference type="Proteomes" id="UP000708208">
    <property type="component" value="Unassembled WGS sequence"/>
</dbReference>
<keyword evidence="2" id="KW-1185">Reference proteome</keyword>
<evidence type="ECO:0000313" key="2">
    <source>
        <dbReference type="Proteomes" id="UP000708208"/>
    </source>
</evidence>
<proteinExistence type="predicted"/>
<dbReference type="AlphaFoldDB" id="A0A8J2L6H0"/>
<name>A0A8J2L6H0_9HEXA</name>
<reference evidence="1" key="1">
    <citation type="submission" date="2021-06" db="EMBL/GenBank/DDBJ databases">
        <authorList>
            <person name="Hodson N. C."/>
            <person name="Mongue J. A."/>
            <person name="Jaron S. K."/>
        </authorList>
    </citation>
    <scope>NUCLEOTIDE SEQUENCE</scope>
</reference>
<comment type="caution">
    <text evidence="1">The sequence shown here is derived from an EMBL/GenBank/DDBJ whole genome shotgun (WGS) entry which is preliminary data.</text>
</comment>
<accession>A0A8J2L6H0</accession>
<gene>
    <name evidence="1" type="ORF">AFUS01_LOCUS38880</name>
</gene>
<sequence>MKLLEEFLDRAGINTTIVYDFKLKSATTGGSRNRQLFLEELAEELITPHIRRRDFAGLQKHVQESMGIMGVSLPPIPRPASGSRGYYHIYDRYFIRPP</sequence>
<evidence type="ECO:0000313" key="1">
    <source>
        <dbReference type="EMBL" id="CAG7828992.1"/>
    </source>
</evidence>
<organism evidence="1 2">
    <name type="scientific">Allacma fusca</name>
    <dbReference type="NCBI Taxonomy" id="39272"/>
    <lineage>
        <taxon>Eukaryota</taxon>
        <taxon>Metazoa</taxon>
        <taxon>Ecdysozoa</taxon>
        <taxon>Arthropoda</taxon>
        <taxon>Hexapoda</taxon>
        <taxon>Collembola</taxon>
        <taxon>Symphypleona</taxon>
        <taxon>Sminthuridae</taxon>
        <taxon>Allacma</taxon>
    </lineage>
</organism>